<dbReference type="UniPathway" id="UPA00694"/>
<proteinExistence type="predicted"/>
<evidence type="ECO:0000259" key="7">
    <source>
        <dbReference type="Pfam" id="PF05420"/>
    </source>
</evidence>
<dbReference type="Pfam" id="PF13432">
    <property type="entry name" value="TPR_16"/>
    <property type="match status" value="1"/>
</dbReference>
<keyword evidence="5" id="KW-0135">Cellulose biosynthesis</keyword>
<evidence type="ECO:0000256" key="1">
    <source>
        <dbReference type="ARBA" id="ARBA00005186"/>
    </source>
</evidence>
<feature type="chain" id="PRO_5023114629" description="Cellulose synthase operon C C-terminal domain-containing protein" evidence="6">
    <location>
        <begin position="28"/>
        <end position="1199"/>
    </location>
</feature>
<comment type="pathway">
    <text evidence="1">Glycan metabolism; bacterial cellulose biosynthesis.</text>
</comment>
<dbReference type="SUPFAM" id="SSF48452">
    <property type="entry name" value="TPR-like"/>
    <property type="match status" value="3"/>
</dbReference>
<keyword evidence="2 6" id="KW-0732">Signal</keyword>
<dbReference type="GO" id="GO:0019867">
    <property type="term" value="C:outer membrane"/>
    <property type="evidence" value="ECO:0007669"/>
    <property type="project" value="InterPro"/>
</dbReference>
<name>A0A5A7M8K2_COMTE</name>
<dbReference type="PRINTS" id="PR01441">
    <property type="entry name" value="CELLSNTHASEC"/>
</dbReference>
<reference evidence="8 9" key="1">
    <citation type="journal article" date="2019" name="Microbiol. Resour. Announc.">
        <title>Draft Genome Sequence of Comamonas testosteroni TA441, a Bacterium That Has a Cryptic Phenol Degradation Gene Cluster.</title>
        <authorList>
            <person name="Arai H."/>
            <person name="Ishii M."/>
        </authorList>
    </citation>
    <scope>NUCLEOTIDE SEQUENCE [LARGE SCALE GENOMIC DNA]</scope>
    <source>
        <strain evidence="8 9">TA441</strain>
    </source>
</reference>
<keyword evidence="4" id="KW-0802">TPR repeat</keyword>
<dbReference type="PANTHER" id="PTHR12558:SF13">
    <property type="entry name" value="CELL DIVISION CYCLE PROTEIN 27 HOMOLOG"/>
    <property type="match status" value="1"/>
</dbReference>
<feature type="signal peptide" evidence="6">
    <location>
        <begin position="1"/>
        <end position="27"/>
    </location>
</feature>
<dbReference type="Gene3D" id="1.25.40.10">
    <property type="entry name" value="Tetratricopeptide repeat domain"/>
    <property type="match status" value="4"/>
</dbReference>
<dbReference type="RefSeq" id="WP_194270930.1">
    <property type="nucleotide sequence ID" value="NZ_BKBW01000002.1"/>
</dbReference>
<protein>
    <recommendedName>
        <fullName evidence="7">Cellulose synthase operon C C-terminal domain-containing protein</fullName>
    </recommendedName>
</protein>
<dbReference type="GO" id="GO:0030244">
    <property type="term" value="P:cellulose biosynthetic process"/>
    <property type="evidence" value="ECO:0007669"/>
    <property type="project" value="UniProtKB-KW"/>
</dbReference>
<dbReference type="GO" id="GO:0006011">
    <property type="term" value="P:UDP-alpha-D-glucose metabolic process"/>
    <property type="evidence" value="ECO:0007669"/>
    <property type="project" value="InterPro"/>
</dbReference>
<keyword evidence="3" id="KW-0677">Repeat</keyword>
<feature type="domain" description="Cellulose synthase operon C C-terminal" evidence="7">
    <location>
        <begin position="846"/>
        <end position="1179"/>
    </location>
</feature>
<evidence type="ECO:0000313" key="8">
    <source>
        <dbReference type="EMBL" id="GEQ74147.1"/>
    </source>
</evidence>
<dbReference type="Proteomes" id="UP000323105">
    <property type="component" value="Unassembled WGS sequence"/>
</dbReference>
<dbReference type="Pfam" id="PF05420">
    <property type="entry name" value="BCSC_C"/>
    <property type="match status" value="1"/>
</dbReference>
<organism evidence="8 9">
    <name type="scientific">Comamonas testosteroni</name>
    <name type="common">Pseudomonas testosteroni</name>
    <dbReference type="NCBI Taxonomy" id="285"/>
    <lineage>
        <taxon>Bacteria</taxon>
        <taxon>Pseudomonadati</taxon>
        <taxon>Pseudomonadota</taxon>
        <taxon>Betaproteobacteria</taxon>
        <taxon>Burkholderiales</taxon>
        <taxon>Comamonadaceae</taxon>
        <taxon>Comamonas</taxon>
    </lineage>
</organism>
<evidence type="ECO:0000256" key="5">
    <source>
        <dbReference type="ARBA" id="ARBA00022916"/>
    </source>
</evidence>
<dbReference type="InterPro" id="IPR019734">
    <property type="entry name" value="TPR_rpt"/>
</dbReference>
<evidence type="ECO:0000313" key="9">
    <source>
        <dbReference type="Proteomes" id="UP000323105"/>
    </source>
</evidence>
<evidence type="ECO:0000256" key="3">
    <source>
        <dbReference type="ARBA" id="ARBA00022737"/>
    </source>
</evidence>
<gene>
    <name evidence="8" type="ORF">CTTA_1152</name>
</gene>
<dbReference type="Pfam" id="PF14559">
    <property type="entry name" value="TPR_19"/>
    <property type="match status" value="2"/>
</dbReference>
<evidence type="ECO:0000256" key="4">
    <source>
        <dbReference type="ARBA" id="ARBA00022803"/>
    </source>
</evidence>
<accession>A0A5A7M8K2</accession>
<evidence type="ECO:0000256" key="6">
    <source>
        <dbReference type="SAM" id="SignalP"/>
    </source>
</evidence>
<dbReference type="PANTHER" id="PTHR12558">
    <property type="entry name" value="CELL DIVISION CYCLE 16,23,27"/>
    <property type="match status" value="1"/>
</dbReference>
<dbReference type="InterPro" id="IPR003921">
    <property type="entry name" value="Cell_synth_C"/>
</dbReference>
<evidence type="ECO:0000256" key="2">
    <source>
        <dbReference type="ARBA" id="ARBA00022729"/>
    </source>
</evidence>
<dbReference type="InterPro" id="IPR008410">
    <property type="entry name" value="BCSC_C"/>
</dbReference>
<dbReference type="InterPro" id="IPR011990">
    <property type="entry name" value="TPR-like_helical_dom_sf"/>
</dbReference>
<dbReference type="EMBL" id="BKBW01000002">
    <property type="protein sequence ID" value="GEQ74147.1"/>
    <property type="molecule type" value="Genomic_DNA"/>
</dbReference>
<sequence>MIPFACTYQPLGVIAMATLLCCTASMAQPGSTQAVEAELLRTAQMWNSRQRADLARQSIEKLLTINPRSPQGLATLGDIALQEGKTQEAQSLLARLQSSSPSSQSTRDLTALINAYGPGKQQLAQMRLMARAGRKTEAAAIARQLFPAGPPQTGSLAREYYQIVGEGPPPDAQPAAQVAVQPAAPNTADAALTPEKIKRPSGSAPFRQTQAVRDPVDIALRTGLAALDKEQFELAERSFDQVLQRRPRDAQALGNKGLLRMRQGRHAEALPLLDQAYAIDHQSKWQDLRTTAQFWAHLRAAEAALQADDLASAQQLSQQALQQQPDNLQALMLAGEIKARDQDAAGAETYYKRALQRNPGNVSALTALADLYATQGQPERARQLLEKTAQQQASLAQDLQPLQASLLDREANTALEAGQLSKALGLQEQALKLTPADPWLRHRLARTYLRMQQPESALQVMNAGIDLAPTEPDMRYARALIRSAVNDDEGALSDMRKIPEAQYSDSMRSLLNSAQIHTYIAQTSSDPVQAKARLEAAERAAGNDSDLLYAVSNAWFRMNQPQEAVAVFDRRMARLPAPDSADQLRLAQLLGRAAEDNRLQSLLAQLLARKDWTADQDADLLGIQASHLERQVDQATSQARLAQAQRLAASPLHQGQTTQAQRSAARARLMLAANENAAALEQFDIALKDSPDSYDLHIGRGNALARMYQLEAARAEAQWAQQRAASQESYRQLALVRLWQRIGQPDEARALLASLKAGNPDDTEVLLHSARLERSESHYAQALSSYRDALAIERRSLPADGTAAPQPSSVTKIESDIASIEGRRQSWVEVGQTGLRKSSTDGISSLHGWERPAVAWFPRGYDGLYFLHVDQVHLDAGALPRNASDAMSYGQVAAWPSARYPTTGAHSKADGFNVGFGYQADRWQWDIGTTGAGMPVTNVVGGVAHTGDWRDVGYRLEVSRRPLTGSLLAYGGAHDPITGQTWGGVVATGVSARASTNVGGFGASLSGNYAALTGKNVRSNTRWQLRAALDRDVWRTPNQLVNLGAALSFWGYARDLSEYSWGHGGYYSPNRYASIALPLEWSGREGKWTWLLRASVSFSSSSSNAMDYFPTDPRLQAQANALGRSAVYTGGSSTGFGRSLRAVVEHQLTSNLALGAQFEMDRSAYYAPSSLMLYARFLLDPVTAPLVNRPRPVQPYSSF</sequence>
<dbReference type="AlphaFoldDB" id="A0A5A7M8K2"/>
<dbReference type="SMART" id="SM00028">
    <property type="entry name" value="TPR"/>
    <property type="match status" value="12"/>
</dbReference>
<comment type="caution">
    <text evidence="8">The sequence shown here is derived from an EMBL/GenBank/DDBJ whole genome shotgun (WGS) entry which is preliminary data.</text>
</comment>